<dbReference type="InterPro" id="IPR011051">
    <property type="entry name" value="RmlC_Cupin_sf"/>
</dbReference>
<sequence length="372" mass="39149">MDLLSRFLSLTPVNGRIDERCHFGSPWVVEVGAAGVHEIPYHVLLAGEAVLEDGNGPPRRLTAGDVILFPTGAAHRIHDGSGVAPGPAVKRRNITLTVVENGGSGPAADLLCGRFLVGAMPDRLLRDHLPARLVVSTGRVTDRASLGNGASAALDAARDEAAGATRIADVANDTGGRAGHADHADHPDAANANGDARSSTQQPTVAGSRLARIVALMREEAFDESPGSECLINYLSAALFALTLRFASEGADAPRGLLALAGQPRLQPALSAMFEEPGKPWTLDQFASLCHMSRATFVRQFQDAIGRSATDMLTEVRLTIAGRALLETLESVAEIGASVGYQSEAAFQRVFKRHIGVTPARWRATGGNAHAK</sequence>
<evidence type="ECO:0000313" key="7">
    <source>
        <dbReference type="Proteomes" id="UP000295509"/>
    </source>
</evidence>
<name>A0A4R8LV78_9BURK</name>
<dbReference type="GO" id="GO:0003700">
    <property type="term" value="F:DNA-binding transcription factor activity"/>
    <property type="evidence" value="ECO:0007669"/>
    <property type="project" value="InterPro"/>
</dbReference>
<dbReference type="AlphaFoldDB" id="A0A4R8LV78"/>
<evidence type="ECO:0000256" key="1">
    <source>
        <dbReference type="ARBA" id="ARBA00023015"/>
    </source>
</evidence>
<evidence type="ECO:0000256" key="4">
    <source>
        <dbReference type="SAM" id="MobiDB-lite"/>
    </source>
</evidence>
<dbReference type="InterPro" id="IPR018060">
    <property type="entry name" value="HTH_AraC"/>
</dbReference>
<dbReference type="InterPro" id="IPR009057">
    <property type="entry name" value="Homeodomain-like_sf"/>
</dbReference>
<keyword evidence="3" id="KW-0804">Transcription</keyword>
<dbReference type="InterPro" id="IPR014710">
    <property type="entry name" value="RmlC-like_jellyroll"/>
</dbReference>
<evidence type="ECO:0000256" key="2">
    <source>
        <dbReference type="ARBA" id="ARBA00023125"/>
    </source>
</evidence>
<dbReference type="Gene3D" id="1.10.10.60">
    <property type="entry name" value="Homeodomain-like"/>
    <property type="match status" value="1"/>
</dbReference>
<dbReference type="InterPro" id="IPR050204">
    <property type="entry name" value="AraC_XylS_family_regulators"/>
</dbReference>
<accession>A0A4R8LV78</accession>
<feature type="domain" description="HTH araC/xylS-type" evidence="5">
    <location>
        <begin position="264"/>
        <end position="365"/>
    </location>
</feature>
<evidence type="ECO:0000259" key="5">
    <source>
        <dbReference type="PROSITE" id="PS01124"/>
    </source>
</evidence>
<evidence type="ECO:0000313" key="6">
    <source>
        <dbReference type="EMBL" id="TDY51634.1"/>
    </source>
</evidence>
<dbReference type="PRINTS" id="PR00032">
    <property type="entry name" value="HTHARAC"/>
</dbReference>
<evidence type="ECO:0000256" key="3">
    <source>
        <dbReference type="ARBA" id="ARBA00023163"/>
    </source>
</evidence>
<dbReference type="SUPFAM" id="SSF46689">
    <property type="entry name" value="Homeodomain-like"/>
    <property type="match status" value="2"/>
</dbReference>
<dbReference type="Pfam" id="PF12852">
    <property type="entry name" value="Cupin_6"/>
    <property type="match status" value="1"/>
</dbReference>
<dbReference type="EMBL" id="SORE01000007">
    <property type="protein sequence ID" value="TDY51634.1"/>
    <property type="molecule type" value="Genomic_DNA"/>
</dbReference>
<dbReference type="SUPFAM" id="SSF51182">
    <property type="entry name" value="RmlC-like cupins"/>
    <property type="match status" value="1"/>
</dbReference>
<comment type="caution">
    <text evidence="6">The sequence shown here is derived from an EMBL/GenBank/DDBJ whole genome shotgun (WGS) entry which is preliminary data.</text>
</comment>
<organism evidence="6 7">
    <name type="scientific">Paraburkholderia rhizosphaerae</name>
    <dbReference type="NCBI Taxonomy" id="480658"/>
    <lineage>
        <taxon>Bacteria</taxon>
        <taxon>Pseudomonadati</taxon>
        <taxon>Pseudomonadota</taxon>
        <taxon>Betaproteobacteria</taxon>
        <taxon>Burkholderiales</taxon>
        <taxon>Burkholderiaceae</taxon>
        <taxon>Paraburkholderia</taxon>
    </lineage>
</organism>
<dbReference type="Gene3D" id="2.60.120.10">
    <property type="entry name" value="Jelly Rolls"/>
    <property type="match status" value="1"/>
</dbReference>
<keyword evidence="1" id="KW-0805">Transcription regulation</keyword>
<dbReference type="PANTHER" id="PTHR46796">
    <property type="entry name" value="HTH-TYPE TRANSCRIPTIONAL ACTIVATOR RHAS-RELATED"/>
    <property type="match status" value="1"/>
</dbReference>
<dbReference type="RefSeq" id="WP_243849479.1">
    <property type="nucleotide sequence ID" value="NZ_JBHLUW010000046.1"/>
</dbReference>
<feature type="region of interest" description="Disordered" evidence="4">
    <location>
        <begin position="172"/>
        <end position="205"/>
    </location>
</feature>
<proteinExistence type="predicted"/>
<dbReference type="Pfam" id="PF12833">
    <property type="entry name" value="HTH_18"/>
    <property type="match status" value="1"/>
</dbReference>
<dbReference type="PROSITE" id="PS01124">
    <property type="entry name" value="HTH_ARAC_FAMILY_2"/>
    <property type="match status" value="1"/>
</dbReference>
<dbReference type="Proteomes" id="UP000295509">
    <property type="component" value="Unassembled WGS sequence"/>
</dbReference>
<protein>
    <submittedName>
        <fullName evidence="6">AraC family transcriptional activator of mtrCDE</fullName>
    </submittedName>
</protein>
<gene>
    <name evidence="6" type="ORF">BX592_107202</name>
</gene>
<dbReference type="SMART" id="SM00342">
    <property type="entry name" value="HTH_ARAC"/>
    <property type="match status" value="1"/>
</dbReference>
<keyword evidence="2" id="KW-0238">DNA-binding</keyword>
<feature type="compositionally biased region" description="Basic and acidic residues" evidence="4">
    <location>
        <begin position="179"/>
        <end position="188"/>
    </location>
</feature>
<reference evidence="6 7" key="1">
    <citation type="submission" date="2019-03" db="EMBL/GenBank/DDBJ databases">
        <title>Genomic Encyclopedia of Type Strains, Phase III (KMG-III): the genomes of soil and plant-associated and newly described type strains.</title>
        <authorList>
            <person name="Whitman W."/>
        </authorList>
    </citation>
    <scope>NUCLEOTIDE SEQUENCE [LARGE SCALE GENOMIC DNA]</scope>
    <source>
        <strain evidence="6 7">LMG 29544</strain>
    </source>
</reference>
<dbReference type="InterPro" id="IPR020449">
    <property type="entry name" value="Tscrpt_reg_AraC-type_HTH"/>
</dbReference>
<keyword evidence="7" id="KW-1185">Reference proteome</keyword>
<dbReference type="InterPro" id="IPR032783">
    <property type="entry name" value="AraC_lig"/>
</dbReference>
<dbReference type="GO" id="GO:0043565">
    <property type="term" value="F:sequence-specific DNA binding"/>
    <property type="evidence" value="ECO:0007669"/>
    <property type="project" value="InterPro"/>
</dbReference>
<dbReference type="PANTHER" id="PTHR46796:SF7">
    <property type="entry name" value="ARAC FAMILY TRANSCRIPTIONAL REGULATOR"/>
    <property type="match status" value="1"/>
</dbReference>